<feature type="compositionally biased region" description="Basic and acidic residues" evidence="7">
    <location>
        <begin position="77"/>
        <end position="86"/>
    </location>
</feature>
<dbReference type="InterPro" id="IPR014718">
    <property type="entry name" value="GH-type_carb-bd"/>
</dbReference>
<dbReference type="AlphaFoldDB" id="A0A3N4KCS6"/>
<dbReference type="InterPro" id="IPR023232">
    <property type="entry name" value="Glyco_hydro_2_AS"/>
</dbReference>
<evidence type="ECO:0000313" key="9">
    <source>
        <dbReference type="EMBL" id="RPB07288.1"/>
    </source>
</evidence>
<dbReference type="Gene3D" id="2.60.120.260">
    <property type="entry name" value="Galactose-binding domain-like"/>
    <property type="match status" value="1"/>
</dbReference>
<dbReference type="FunFam" id="3.20.20.80:FF:000018">
    <property type="entry name" value="Beta-galactosidase"/>
    <property type="match status" value="1"/>
</dbReference>
<dbReference type="EMBL" id="ML119188">
    <property type="protein sequence ID" value="RPB07288.1"/>
    <property type="molecule type" value="Genomic_DNA"/>
</dbReference>
<dbReference type="STRING" id="1392247.A0A3N4KCS6"/>
<dbReference type="GO" id="GO:0009341">
    <property type="term" value="C:beta-galactosidase complex"/>
    <property type="evidence" value="ECO:0007669"/>
    <property type="project" value="InterPro"/>
</dbReference>
<keyword evidence="4 9" id="KW-0378">Hydrolase</keyword>
<sequence>MGPSPTPSVFPASKPDWNNLSIIHRNTLPPRSHFFPFQSEETALTYDHLQSSFVQSLSGTWRFHHTPNPFEAPEIPKGAEKLKTETETDVEDRDIREWNDITVPGMWQLQGYGAPHYTNIVYPFPVDPPNVPAEINETGTYQREFEVPRGETEDFQYRLRFEGVDSAFHVWVNGKAVGYSQGSRNPAEFDVSDYLRYGSNWITVRVYRFCDHSYIEDQDQWWLSGIFRDVYLIAFPNLSRIDDFHARTELDDNYQHAVLKCAVTTGGSERKGKKLRLRLLGTDAKTVVVDVTQEITDNTAEPIEFSVNIKNPKKWTAETPYLYHFVLSLEGAQVVAHKIGFKRVEIKDGLMLFNGKAIKLFGVNRHEHDPTGGRTVSYELMEHDIILMKQHNINALRLSHQPNDTRIYDLCDYHGLYVIDEADLECHGFDSVEVLKLGKAGDNMTFEEKKAITYANAARWTSDNPEWKESYLDRAKQMVHRDKNRACVFMWSLGNESFYGQNHEAMYAWIKEFDPSRLIHYEGDVEAKTADVFSWMYPTVQKCIDFAEKGGDKPLILCEYGHAMGNGPGAIKEYVEAFRKYPQLQGGFIWEWSNHGLLTQTEDGQEYYAYGGDFGDEPNDGNFVMDGLVFSDHSATPGLAEYKRQIQPVLIEIDGLKARITNCYDWQVTEHLACVWAVKVAGNPIFEGGLSSPVIDSGETSEVVLPFRQNELNSNEISITIHFYLKQDTTWAKAGHLVAWSEALIRSVPPAKLGRRLPVEGIVKVQQRGDDRLLLVKGSKSRFELNMVTGDLRWASSVSGKLIQKGPVLSFYRAPTDNDLGHGGDAKHWRDFMLHAVKQSVQKVEWNHVDGEAAIICRVYARIAPPVLDWGVSTIYDYTFRDGSIELTVTTKLEGNHPKTFARCGLTFVLPPELEDVSWYGRGPGESYKDKKDANAMGIWHKTVDDMYTNYEFPQESGNRTDTKWLAVKCEEEYGLKVIFTEKPGDFTALHYTTEDLEKSKHPHELTRLNETILRVDVDHHGLGTGSCGPGVLPQYQLLAKDYSFKLILEQIDKPIDNELIFPFFGIGYDFKLKYYMYLGIDIPIKMTNPRFRISPVANCGFCADMATSAELRKKSSRGGIPPDTEKLFLGHIPQTRFGCVVTRSRITSYPSLIN</sequence>
<gene>
    <name evidence="9" type="ORF">P167DRAFT_549879</name>
</gene>
<dbReference type="Gene3D" id="2.70.98.10">
    <property type="match status" value="1"/>
</dbReference>
<dbReference type="OrthoDB" id="408320at2759"/>
<accession>A0A3N4KCS6</accession>
<evidence type="ECO:0000256" key="5">
    <source>
        <dbReference type="ARBA" id="ARBA00023295"/>
    </source>
</evidence>
<dbReference type="EC" id="3.2.1.23" evidence="3"/>
<dbReference type="PRINTS" id="PR00132">
    <property type="entry name" value="GLHYDRLASE2"/>
</dbReference>
<dbReference type="Pfam" id="PF16353">
    <property type="entry name" value="LacZ_4"/>
    <property type="match status" value="1"/>
</dbReference>
<dbReference type="InterPro" id="IPR011013">
    <property type="entry name" value="Gal_mutarotase_sf_dom"/>
</dbReference>
<dbReference type="InterPro" id="IPR006104">
    <property type="entry name" value="Glyco_hydro_2_N"/>
</dbReference>
<dbReference type="InterPro" id="IPR004199">
    <property type="entry name" value="B-gal_small/dom_5"/>
</dbReference>
<feature type="domain" description="Beta galactosidase small chain/" evidence="8">
    <location>
        <begin position="775"/>
        <end position="1050"/>
    </location>
</feature>
<dbReference type="SMART" id="SM01038">
    <property type="entry name" value="Bgal_small_N"/>
    <property type="match status" value="1"/>
</dbReference>
<dbReference type="Pfam" id="PF00703">
    <property type="entry name" value="Glyco_hydro_2"/>
    <property type="match status" value="1"/>
</dbReference>
<dbReference type="Pfam" id="PF02836">
    <property type="entry name" value="Glyco_hydro_2_C"/>
    <property type="match status" value="1"/>
</dbReference>
<evidence type="ECO:0000256" key="4">
    <source>
        <dbReference type="ARBA" id="ARBA00022801"/>
    </source>
</evidence>
<evidence type="ECO:0000259" key="8">
    <source>
        <dbReference type="SMART" id="SM01038"/>
    </source>
</evidence>
<evidence type="ECO:0000313" key="10">
    <source>
        <dbReference type="Proteomes" id="UP000277580"/>
    </source>
</evidence>
<dbReference type="Proteomes" id="UP000277580">
    <property type="component" value="Unassembled WGS sequence"/>
</dbReference>
<proteinExistence type="inferred from homology"/>
<dbReference type="InterPro" id="IPR017853">
    <property type="entry name" value="GH"/>
</dbReference>
<keyword evidence="5" id="KW-0326">Glycosidase</keyword>
<dbReference type="GO" id="GO:0030246">
    <property type="term" value="F:carbohydrate binding"/>
    <property type="evidence" value="ECO:0007669"/>
    <property type="project" value="InterPro"/>
</dbReference>
<dbReference type="Gene3D" id="2.60.40.10">
    <property type="entry name" value="Immunoglobulins"/>
    <property type="match status" value="2"/>
</dbReference>
<evidence type="ECO:0000256" key="6">
    <source>
        <dbReference type="ARBA" id="ARBA00032230"/>
    </source>
</evidence>
<dbReference type="InParanoid" id="A0A3N4KCS6"/>
<organism evidence="9 10">
    <name type="scientific">Morchella conica CCBAS932</name>
    <dbReference type="NCBI Taxonomy" id="1392247"/>
    <lineage>
        <taxon>Eukaryota</taxon>
        <taxon>Fungi</taxon>
        <taxon>Dikarya</taxon>
        <taxon>Ascomycota</taxon>
        <taxon>Pezizomycotina</taxon>
        <taxon>Pezizomycetes</taxon>
        <taxon>Pezizales</taxon>
        <taxon>Morchellaceae</taxon>
        <taxon>Morchella</taxon>
    </lineage>
</organism>
<comment type="similarity">
    <text evidence="2">Belongs to the glycosyl hydrolase 2 family.</text>
</comment>
<dbReference type="Gene3D" id="3.20.20.80">
    <property type="entry name" value="Glycosidases"/>
    <property type="match status" value="1"/>
</dbReference>
<dbReference type="GO" id="GO:0005990">
    <property type="term" value="P:lactose catabolic process"/>
    <property type="evidence" value="ECO:0007669"/>
    <property type="project" value="TreeGrafter"/>
</dbReference>
<dbReference type="SUPFAM" id="SSF51445">
    <property type="entry name" value="(Trans)glycosidases"/>
    <property type="match status" value="1"/>
</dbReference>
<evidence type="ECO:0000256" key="1">
    <source>
        <dbReference type="ARBA" id="ARBA00001412"/>
    </source>
</evidence>
<evidence type="ECO:0000256" key="7">
    <source>
        <dbReference type="SAM" id="MobiDB-lite"/>
    </source>
</evidence>
<reference evidence="9 10" key="1">
    <citation type="journal article" date="2018" name="Nat. Ecol. Evol.">
        <title>Pezizomycetes genomes reveal the molecular basis of ectomycorrhizal truffle lifestyle.</title>
        <authorList>
            <person name="Murat C."/>
            <person name="Payen T."/>
            <person name="Noel B."/>
            <person name="Kuo A."/>
            <person name="Morin E."/>
            <person name="Chen J."/>
            <person name="Kohler A."/>
            <person name="Krizsan K."/>
            <person name="Balestrini R."/>
            <person name="Da Silva C."/>
            <person name="Montanini B."/>
            <person name="Hainaut M."/>
            <person name="Levati E."/>
            <person name="Barry K.W."/>
            <person name="Belfiori B."/>
            <person name="Cichocki N."/>
            <person name="Clum A."/>
            <person name="Dockter R.B."/>
            <person name="Fauchery L."/>
            <person name="Guy J."/>
            <person name="Iotti M."/>
            <person name="Le Tacon F."/>
            <person name="Lindquist E.A."/>
            <person name="Lipzen A."/>
            <person name="Malagnac F."/>
            <person name="Mello A."/>
            <person name="Molinier V."/>
            <person name="Miyauchi S."/>
            <person name="Poulain J."/>
            <person name="Riccioni C."/>
            <person name="Rubini A."/>
            <person name="Sitrit Y."/>
            <person name="Splivallo R."/>
            <person name="Traeger S."/>
            <person name="Wang M."/>
            <person name="Zifcakova L."/>
            <person name="Wipf D."/>
            <person name="Zambonelli A."/>
            <person name="Paolocci F."/>
            <person name="Nowrousian M."/>
            <person name="Ottonello S."/>
            <person name="Baldrian P."/>
            <person name="Spatafora J.W."/>
            <person name="Henrissat B."/>
            <person name="Nagy L.G."/>
            <person name="Aury J.M."/>
            <person name="Wincker P."/>
            <person name="Grigoriev I.V."/>
            <person name="Bonfante P."/>
            <person name="Martin F.M."/>
        </authorList>
    </citation>
    <scope>NUCLEOTIDE SEQUENCE [LARGE SCALE GENOMIC DNA]</scope>
    <source>
        <strain evidence="9 10">CCBAS932</strain>
    </source>
</reference>
<feature type="region of interest" description="Disordered" evidence="7">
    <location>
        <begin position="67"/>
        <end position="91"/>
    </location>
</feature>
<name>A0A3N4KCS6_9PEZI</name>
<comment type="catalytic activity">
    <reaction evidence="1">
        <text>Hydrolysis of terminal non-reducing beta-D-galactose residues in beta-D-galactosides.</text>
        <dbReference type="EC" id="3.2.1.23"/>
    </reaction>
</comment>
<dbReference type="InterPro" id="IPR036156">
    <property type="entry name" value="Beta-gal/glucu_dom_sf"/>
</dbReference>
<dbReference type="Pfam" id="PF02929">
    <property type="entry name" value="Bgal_small_N"/>
    <property type="match status" value="1"/>
</dbReference>
<evidence type="ECO:0000256" key="2">
    <source>
        <dbReference type="ARBA" id="ARBA00007401"/>
    </source>
</evidence>
<dbReference type="SUPFAM" id="SSF74650">
    <property type="entry name" value="Galactose mutarotase-like"/>
    <property type="match status" value="1"/>
</dbReference>
<dbReference type="Pfam" id="PF02837">
    <property type="entry name" value="Glyco_hydro_2_N"/>
    <property type="match status" value="1"/>
</dbReference>
<dbReference type="InterPro" id="IPR050347">
    <property type="entry name" value="Bact_Beta-galactosidase"/>
</dbReference>
<keyword evidence="10" id="KW-1185">Reference proteome</keyword>
<evidence type="ECO:0000256" key="3">
    <source>
        <dbReference type="ARBA" id="ARBA00012756"/>
    </source>
</evidence>
<dbReference type="InterPro" id="IPR008979">
    <property type="entry name" value="Galactose-bd-like_sf"/>
</dbReference>
<dbReference type="GO" id="GO:0004565">
    <property type="term" value="F:beta-galactosidase activity"/>
    <property type="evidence" value="ECO:0007669"/>
    <property type="project" value="UniProtKB-EC"/>
</dbReference>
<dbReference type="PANTHER" id="PTHR46323:SF2">
    <property type="entry name" value="BETA-GALACTOSIDASE"/>
    <property type="match status" value="1"/>
</dbReference>
<dbReference type="SUPFAM" id="SSF49303">
    <property type="entry name" value="beta-Galactosidase/glucuronidase domain"/>
    <property type="match status" value="2"/>
</dbReference>
<dbReference type="InterPro" id="IPR013783">
    <property type="entry name" value="Ig-like_fold"/>
</dbReference>
<dbReference type="InterPro" id="IPR032312">
    <property type="entry name" value="LacZ_4"/>
</dbReference>
<dbReference type="InterPro" id="IPR006103">
    <property type="entry name" value="Glyco_hydro_2_cat"/>
</dbReference>
<dbReference type="InterPro" id="IPR006102">
    <property type="entry name" value="Ig-like_GH2"/>
</dbReference>
<dbReference type="SUPFAM" id="SSF49785">
    <property type="entry name" value="Galactose-binding domain-like"/>
    <property type="match status" value="1"/>
</dbReference>
<dbReference type="PROSITE" id="PS00608">
    <property type="entry name" value="GLYCOSYL_HYDROL_F2_2"/>
    <property type="match status" value="1"/>
</dbReference>
<dbReference type="InterPro" id="IPR006101">
    <property type="entry name" value="Glyco_hydro_2"/>
</dbReference>
<dbReference type="PANTHER" id="PTHR46323">
    <property type="entry name" value="BETA-GALACTOSIDASE"/>
    <property type="match status" value="1"/>
</dbReference>
<protein>
    <recommendedName>
        <fullName evidence="3">beta-galactosidase</fullName>
        <ecNumber evidence="3">3.2.1.23</ecNumber>
    </recommendedName>
    <alternativeName>
        <fullName evidence="6">Lactase</fullName>
    </alternativeName>
</protein>